<proteinExistence type="predicted"/>
<dbReference type="EMBL" id="JAWXVI010000014">
    <property type="protein sequence ID" value="MDX6191931.1"/>
    <property type="molecule type" value="Genomic_DNA"/>
</dbReference>
<dbReference type="PANTHER" id="PTHR46343">
    <property type="entry name" value="HYR DOMAIN-CONTAINING PROTEIN"/>
    <property type="match status" value="1"/>
</dbReference>
<dbReference type="Gene3D" id="2.60.40.740">
    <property type="match status" value="1"/>
</dbReference>
<gene>
    <name evidence="5" type="ORF">SGQ83_21455</name>
</gene>
<dbReference type="RefSeq" id="WP_230004795.1">
    <property type="nucleotide sequence ID" value="NZ_CP087134.1"/>
</dbReference>
<dbReference type="InterPro" id="IPR025975">
    <property type="entry name" value="Polysacc_lyase"/>
</dbReference>
<reference evidence="5 6" key="1">
    <citation type="submission" date="2023-11" db="EMBL/GenBank/DDBJ databases">
        <title>Unpublished Manusciprt.</title>
        <authorList>
            <person name="Saticioglu I.B."/>
            <person name="Ay H."/>
            <person name="Ajmi N."/>
            <person name="Altun S."/>
            <person name="Duman M."/>
        </authorList>
    </citation>
    <scope>NUCLEOTIDE SEQUENCE [LARGE SCALE GENOMIC DNA]</scope>
    <source>
        <strain evidence="5 6">Fl-318</strain>
    </source>
</reference>
<dbReference type="Gene3D" id="2.60.120.200">
    <property type="match status" value="1"/>
</dbReference>
<evidence type="ECO:0000313" key="6">
    <source>
        <dbReference type="Proteomes" id="UP001273350"/>
    </source>
</evidence>
<dbReference type="CDD" id="cd00146">
    <property type="entry name" value="PKD"/>
    <property type="match status" value="1"/>
</dbReference>
<dbReference type="Proteomes" id="UP001273350">
    <property type="component" value="Unassembled WGS sequence"/>
</dbReference>
<dbReference type="Pfam" id="PF18962">
    <property type="entry name" value="Por_Secre_tail"/>
    <property type="match status" value="1"/>
</dbReference>
<evidence type="ECO:0000256" key="3">
    <source>
        <dbReference type="SAM" id="SignalP"/>
    </source>
</evidence>
<keyword evidence="1 3" id="KW-0732">Signal</keyword>
<protein>
    <submittedName>
        <fullName evidence="5">Heparin lyase I family protein</fullName>
    </submittedName>
</protein>
<dbReference type="Gene3D" id="2.60.40.10">
    <property type="entry name" value="Immunoglobulins"/>
    <property type="match status" value="1"/>
</dbReference>
<dbReference type="InterPro" id="IPR013783">
    <property type="entry name" value="Ig-like_fold"/>
</dbReference>
<dbReference type="PANTHER" id="PTHR46343:SF2">
    <property type="entry name" value="SUSHI_VON WILLEBRAND FACTOR TYPE A_EGF_PENTRAXIN DOMAIN-CONTAINING 1"/>
    <property type="match status" value="1"/>
</dbReference>
<keyword evidence="6" id="KW-1185">Reference proteome</keyword>
<dbReference type="InterPro" id="IPR035986">
    <property type="entry name" value="PKD_dom_sf"/>
</dbReference>
<accession>A0ABU4RHA4</accession>
<dbReference type="GO" id="GO:0016829">
    <property type="term" value="F:lyase activity"/>
    <property type="evidence" value="ECO:0007669"/>
    <property type="project" value="UniProtKB-KW"/>
</dbReference>
<dbReference type="NCBIfam" id="TIGR04183">
    <property type="entry name" value="Por_Secre_tail"/>
    <property type="match status" value="1"/>
</dbReference>
<keyword evidence="2" id="KW-0677">Repeat</keyword>
<dbReference type="InterPro" id="IPR026444">
    <property type="entry name" value="Secre_tail"/>
</dbReference>
<dbReference type="SUPFAM" id="SSF49299">
    <property type="entry name" value="PKD domain"/>
    <property type="match status" value="1"/>
</dbReference>
<dbReference type="InterPro" id="IPR003410">
    <property type="entry name" value="HYR_dom"/>
</dbReference>
<name>A0ABU4RHA4_9FLAO</name>
<dbReference type="PROSITE" id="PS50825">
    <property type="entry name" value="HYR"/>
    <property type="match status" value="1"/>
</dbReference>
<dbReference type="Pfam" id="PF14099">
    <property type="entry name" value="Polysacc_lyase"/>
    <property type="match status" value="1"/>
</dbReference>
<evidence type="ECO:0000256" key="1">
    <source>
        <dbReference type="ARBA" id="ARBA00022729"/>
    </source>
</evidence>
<organism evidence="5 6">
    <name type="scientific">Flavobacterium cupriresistens</name>
    <dbReference type="NCBI Taxonomy" id="2893885"/>
    <lineage>
        <taxon>Bacteria</taxon>
        <taxon>Pseudomonadati</taxon>
        <taxon>Bacteroidota</taxon>
        <taxon>Flavobacteriia</taxon>
        <taxon>Flavobacteriales</taxon>
        <taxon>Flavobacteriaceae</taxon>
        <taxon>Flavobacterium</taxon>
    </lineage>
</organism>
<evidence type="ECO:0000256" key="2">
    <source>
        <dbReference type="ARBA" id="ARBA00022737"/>
    </source>
</evidence>
<keyword evidence="5" id="KW-0456">Lyase</keyword>
<evidence type="ECO:0000259" key="4">
    <source>
        <dbReference type="PROSITE" id="PS50825"/>
    </source>
</evidence>
<comment type="caution">
    <text evidence="5">The sequence shown here is derived from an EMBL/GenBank/DDBJ whole genome shotgun (WGS) entry which is preliminary data.</text>
</comment>
<sequence length="1199" mass="128635">MKKKLLALLCVFTFLESNAQNSSWTYDFGSTAASPYISGTYSSTYLPAPTAGGGDASVRASTSTEGFVELTTNGYAGGTGAELKMTGGTTTTGAKLGLAPFSGTAVGTFQCKINVLSGTNGRFLFYFGNGSNFTNGSGINISQTFAALRLSPTAAGVNLDWLTAAASPNYTTTGLTQTTINKNQVYTLKFFMNNSNSEVSYTTYNGANPMAHNLPAGAFDVWLDNTKILTNADAGNGLLTQGTVLNGMNLLNIGAGSSAPVLCIDDISYTNFLAAAPPPSITNTILNVDYENGTTNSGITGVTATHALASDAVYMVPNSATGNYAVAHKVVLGNSDYYSDGSYRSESDAVSEKQFRYSPGDERRYEFSVLLKDWEQWNSNNPAYGDNIFQLKMSDGQLLPVRILTRRNSIVTRNYTEQNDLVSDFRPYINQWIRFRIDVKWSTAATGYLKIYTKLPDQADYNLMLDKNNFVTFTGNVENGNVGYIKWGVYREAGKDANGDVITSDNVLTRIVYHDDIRIFELNNASAPVQLWNNALIGPIDFTSSITTGNTVNLNILNDSSTMPDFFYGTNGGLNTAGALSGRVLINGWTNKTTSSDPATSFNPDQYFEFKLQPANGYKVIFSNLTFTARKGNTTDPGTYVMRSSLDGFTTDITAPQNFPGTSATSLTYDLSPLSNVKTPITLRLYWYGSDRTSGISLVGIDDFTFNGQTKAILAIPNKYDITKNTDQSLGTYTAKESELDITAINNCSATTYSYSLTGSTTATGTGSLANKIFNTGETTVTWTATDDCNSASTTFKIKVIDLEKPLFSEPVEITVNNAPNQCGALLTLLKPEISDNCAVASVTSDAPDFFPAGTTIVTWTAVDTNGNTAITTQKITVLDVKSPVLNSIPAVILCYDQGNHYILPAVTAVDNCDIKSIFYHITGATNRDGNGLNVDGSFNVGVSSITWTVTDHAGNSSTATTTITINSEFSANIPDVYAVSPGGKPNTIYLGYGPSSLTLTATTLNGKAPYTYTWNNGATTASILVNPSVEGVHPYTVTVTDALGCSFTVTKEITVTNILCAGKKVSLCHTSSPNHDKTLCISSNAVSAHLAHGCYLGSCESGYSKTQKEEITLAEQETNEFIVTAIPNPSKAEFNLSITGKPNQTYSVSIFDVLGRKIKLLNAKSGETFTIGHELKTGLYFAEITEGQNKKTVKLIKQ</sequence>
<feature type="domain" description="HYR" evidence="4">
    <location>
        <begin position="801"/>
        <end position="880"/>
    </location>
</feature>
<evidence type="ECO:0000313" key="5">
    <source>
        <dbReference type="EMBL" id="MDX6191931.1"/>
    </source>
</evidence>
<feature type="chain" id="PRO_5047023093" evidence="3">
    <location>
        <begin position="20"/>
        <end position="1199"/>
    </location>
</feature>
<dbReference type="InterPro" id="IPR043555">
    <property type="entry name" value="SRPX-like"/>
</dbReference>
<feature type="signal peptide" evidence="3">
    <location>
        <begin position="1"/>
        <end position="19"/>
    </location>
</feature>